<protein>
    <submittedName>
        <fullName evidence="5">Penicillinase repressor</fullName>
    </submittedName>
</protein>
<dbReference type="EMBL" id="QSON01000010">
    <property type="protein sequence ID" value="RGJ00891.1"/>
    <property type="molecule type" value="Genomic_DNA"/>
</dbReference>
<dbReference type="Proteomes" id="UP000261257">
    <property type="component" value="Unassembled WGS sequence"/>
</dbReference>
<sequence>MERTRKAELTLQYLGGMKKLSAKELEYMEVIWQHPEGISSNEIYSYFTQSQSTKSTILFNISEKGYVVQRQEGRHHIYTAKVSKIEYNQALIKQKINIVGIDSLENLIAAFCGKNKATEEQKKKIEDFLEDLKNDGE</sequence>
<evidence type="ECO:0000313" key="6">
    <source>
        <dbReference type="EMBL" id="RGM00490.1"/>
    </source>
</evidence>
<dbReference type="GO" id="GO:0003677">
    <property type="term" value="F:DNA binding"/>
    <property type="evidence" value="ECO:0007669"/>
    <property type="project" value="UniProtKB-KW"/>
</dbReference>
<keyword evidence="2" id="KW-0805">Transcription regulation</keyword>
<keyword evidence="3" id="KW-0238">DNA-binding</keyword>
<dbReference type="Pfam" id="PF03965">
    <property type="entry name" value="Penicillinase_R"/>
    <property type="match status" value="1"/>
</dbReference>
<evidence type="ECO:0000313" key="5">
    <source>
        <dbReference type="EMBL" id="RGJ00891.1"/>
    </source>
</evidence>
<proteinExistence type="inferred from homology"/>
<dbReference type="EMBL" id="QSSQ01000026">
    <property type="protein sequence ID" value="RGM00490.1"/>
    <property type="molecule type" value="Genomic_DNA"/>
</dbReference>
<evidence type="ECO:0000313" key="8">
    <source>
        <dbReference type="Proteomes" id="UP000263014"/>
    </source>
</evidence>
<dbReference type="Proteomes" id="UP000263014">
    <property type="component" value="Unassembled WGS sequence"/>
</dbReference>
<evidence type="ECO:0000256" key="4">
    <source>
        <dbReference type="ARBA" id="ARBA00023163"/>
    </source>
</evidence>
<evidence type="ECO:0000313" key="7">
    <source>
        <dbReference type="Proteomes" id="UP000261257"/>
    </source>
</evidence>
<name>A0A374P3A7_9FIRM</name>
<dbReference type="AlphaFoldDB" id="A0A374P3A7"/>
<evidence type="ECO:0000256" key="1">
    <source>
        <dbReference type="ARBA" id="ARBA00011046"/>
    </source>
</evidence>
<evidence type="ECO:0000256" key="2">
    <source>
        <dbReference type="ARBA" id="ARBA00023015"/>
    </source>
</evidence>
<dbReference type="GO" id="GO:0045892">
    <property type="term" value="P:negative regulation of DNA-templated transcription"/>
    <property type="evidence" value="ECO:0007669"/>
    <property type="project" value="InterPro"/>
</dbReference>
<organism evidence="5 8">
    <name type="scientific">Hungatella hathewayi</name>
    <dbReference type="NCBI Taxonomy" id="154046"/>
    <lineage>
        <taxon>Bacteria</taxon>
        <taxon>Bacillati</taxon>
        <taxon>Bacillota</taxon>
        <taxon>Clostridia</taxon>
        <taxon>Lachnospirales</taxon>
        <taxon>Lachnospiraceae</taxon>
        <taxon>Hungatella</taxon>
    </lineage>
</organism>
<dbReference type="InterPro" id="IPR036388">
    <property type="entry name" value="WH-like_DNA-bd_sf"/>
</dbReference>
<accession>A0A374P3A7</accession>
<comment type="similarity">
    <text evidence="1">Belongs to the BlaI transcriptional regulatory family.</text>
</comment>
<dbReference type="InterPro" id="IPR036390">
    <property type="entry name" value="WH_DNA-bd_sf"/>
</dbReference>
<dbReference type="RefSeq" id="WP_117623210.1">
    <property type="nucleotide sequence ID" value="NZ_CAXUGB010000027.1"/>
</dbReference>
<dbReference type="InterPro" id="IPR005650">
    <property type="entry name" value="BlaI_family"/>
</dbReference>
<dbReference type="SUPFAM" id="SSF46785">
    <property type="entry name" value="Winged helix' DNA-binding domain"/>
    <property type="match status" value="1"/>
</dbReference>
<reference evidence="7 8" key="1">
    <citation type="submission" date="2018-08" db="EMBL/GenBank/DDBJ databases">
        <title>A genome reference for cultivated species of the human gut microbiota.</title>
        <authorList>
            <person name="Zou Y."/>
            <person name="Xue W."/>
            <person name="Luo G."/>
        </authorList>
    </citation>
    <scope>NUCLEOTIDE SEQUENCE [LARGE SCALE GENOMIC DNA]</scope>
    <source>
        <strain evidence="6 7">TF05-11AC</strain>
        <strain evidence="5 8">TM09-12</strain>
    </source>
</reference>
<gene>
    <name evidence="6" type="ORF">DXC39_21235</name>
    <name evidence="5" type="ORF">DXD79_20595</name>
</gene>
<keyword evidence="4" id="KW-0804">Transcription</keyword>
<dbReference type="Gene3D" id="1.10.10.10">
    <property type="entry name" value="Winged helix-like DNA-binding domain superfamily/Winged helix DNA-binding domain"/>
    <property type="match status" value="1"/>
</dbReference>
<evidence type="ECO:0000256" key="3">
    <source>
        <dbReference type="ARBA" id="ARBA00023125"/>
    </source>
</evidence>
<comment type="caution">
    <text evidence="5">The sequence shown here is derived from an EMBL/GenBank/DDBJ whole genome shotgun (WGS) entry which is preliminary data.</text>
</comment>